<organism evidence="4 5">
    <name type="scientific">Phialophora macrospora</name>
    <dbReference type="NCBI Taxonomy" id="1851006"/>
    <lineage>
        <taxon>Eukaryota</taxon>
        <taxon>Fungi</taxon>
        <taxon>Dikarya</taxon>
        <taxon>Ascomycota</taxon>
        <taxon>Pezizomycotina</taxon>
        <taxon>Eurotiomycetes</taxon>
        <taxon>Chaetothyriomycetidae</taxon>
        <taxon>Chaetothyriales</taxon>
        <taxon>Herpotrichiellaceae</taxon>
        <taxon>Phialophora</taxon>
    </lineage>
</organism>
<dbReference type="Pfam" id="PF13738">
    <property type="entry name" value="Pyr_redox_3"/>
    <property type="match status" value="1"/>
</dbReference>
<dbReference type="Proteomes" id="UP000054266">
    <property type="component" value="Unassembled WGS sequence"/>
</dbReference>
<sequence>MESFDLVIVGAGWHGLAMAKTYHEVCPDRTLLVVDSAQSVGGTWAEERLYPGLKTNNIIGSYEFGDFPMTPEHFAVQPGQHIPGAVVHEYLCRFAKEFDLTSRMRLRTKVESAEMQESGEWVLQVRKPGGGSHQISTLLARRLVLATGLTSEPHTPDYKGRESFTGKFLHSRQLRDQADDIRQSKEVVVVGANKSAWDTCYTAAMAGAHVSMVIRPGGGGPSWVWPAMLPFGLSLQKMATTRFFTLFDPCIWAEESGGFSWARRLLHRTWLGRQLVKCFWSMLANPVLSANGYSTHPELAKLKPWSSMFWMANSLGVHNYETNWFELVKRGKINVHVADVMSLSGSKVLLSNGVVLLADTFVSCTGWKVAPPIKFLPEGITAELGIPGSGAQGDTLFLQRAAEEILTAVPELQSGPVKTLPKGSAPVVSTRDNKASTPYRLYRFMVPPAPELLKLRNVAFIGAHLALNATTVAQAQALWITAFFEDGIPHLKRAKLDVKDIQYRTILQSEYCRLRHPPDGGGAGERCPDLIFDGLLYTDLLLRDVGVDNFRKRGVWQELFHRYLPKDYAGMTLGLRSLLQDRDPAHGPGEGS</sequence>
<proteinExistence type="predicted"/>
<dbReference type="Gene3D" id="3.50.50.60">
    <property type="entry name" value="FAD/NAD(P)-binding domain"/>
    <property type="match status" value="1"/>
</dbReference>
<keyword evidence="1" id="KW-0285">Flavoprotein</keyword>
<protein>
    <submittedName>
        <fullName evidence="4">Uncharacterized protein</fullName>
    </submittedName>
</protein>
<dbReference type="GO" id="GO:0016491">
    <property type="term" value="F:oxidoreductase activity"/>
    <property type="evidence" value="ECO:0007669"/>
    <property type="project" value="UniProtKB-KW"/>
</dbReference>
<gene>
    <name evidence="4" type="ORF">PV04_05170</name>
</gene>
<reference evidence="4 5" key="1">
    <citation type="submission" date="2015-01" db="EMBL/GenBank/DDBJ databases">
        <title>The Genome Sequence of Capronia semiimmersa CBS27337.</title>
        <authorList>
            <consortium name="The Broad Institute Genomics Platform"/>
            <person name="Cuomo C."/>
            <person name="de Hoog S."/>
            <person name="Gorbushina A."/>
            <person name="Stielow B."/>
            <person name="Teixiera M."/>
            <person name="Abouelleil A."/>
            <person name="Chapman S.B."/>
            <person name="Priest M."/>
            <person name="Young S.K."/>
            <person name="Wortman J."/>
            <person name="Nusbaum C."/>
            <person name="Birren B."/>
        </authorList>
    </citation>
    <scope>NUCLEOTIDE SEQUENCE [LARGE SCALE GENOMIC DNA]</scope>
    <source>
        <strain evidence="4 5">CBS 27337</strain>
    </source>
</reference>
<accession>A0A0D2FMC4</accession>
<dbReference type="PANTHER" id="PTHR23023">
    <property type="entry name" value="DIMETHYLANILINE MONOOXYGENASE"/>
    <property type="match status" value="1"/>
</dbReference>
<evidence type="ECO:0000313" key="5">
    <source>
        <dbReference type="Proteomes" id="UP000054266"/>
    </source>
</evidence>
<dbReference type="EMBL" id="KN846958">
    <property type="protein sequence ID" value="KIW69288.1"/>
    <property type="molecule type" value="Genomic_DNA"/>
</dbReference>
<dbReference type="InterPro" id="IPR036188">
    <property type="entry name" value="FAD/NAD-bd_sf"/>
</dbReference>
<evidence type="ECO:0000313" key="4">
    <source>
        <dbReference type="EMBL" id="KIW69288.1"/>
    </source>
</evidence>
<dbReference type="SUPFAM" id="SSF51905">
    <property type="entry name" value="FAD/NAD(P)-binding domain"/>
    <property type="match status" value="2"/>
</dbReference>
<dbReference type="AlphaFoldDB" id="A0A0D2FMC4"/>
<keyword evidence="5" id="KW-1185">Reference proteome</keyword>
<dbReference type="HOGENOM" id="CLU_019225_1_0_1"/>
<keyword evidence="3" id="KW-0560">Oxidoreductase</keyword>
<keyword evidence="2" id="KW-0274">FAD</keyword>
<evidence type="ECO:0000256" key="1">
    <source>
        <dbReference type="ARBA" id="ARBA00022630"/>
    </source>
</evidence>
<dbReference type="InterPro" id="IPR050346">
    <property type="entry name" value="FMO-like"/>
</dbReference>
<evidence type="ECO:0000256" key="3">
    <source>
        <dbReference type="ARBA" id="ARBA00023002"/>
    </source>
</evidence>
<evidence type="ECO:0000256" key="2">
    <source>
        <dbReference type="ARBA" id="ARBA00022827"/>
    </source>
</evidence>
<name>A0A0D2FMC4_9EURO</name>